<dbReference type="InterPro" id="IPR019292">
    <property type="entry name" value="McrC"/>
</dbReference>
<dbReference type="GO" id="GO:0004519">
    <property type="term" value="F:endonuclease activity"/>
    <property type="evidence" value="ECO:0007669"/>
    <property type="project" value="UniProtKB-KW"/>
</dbReference>
<dbReference type="HOGENOM" id="CLU_065564_0_0_9"/>
<keyword evidence="1" id="KW-0540">Nuclease</keyword>
<evidence type="ECO:0000313" key="2">
    <source>
        <dbReference type="Proteomes" id="UP000001299"/>
    </source>
</evidence>
<dbReference type="EMBL" id="CP001813">
    <property type="protein sequence ID" value="ADL36510.1"/>
    <property type="molecule type" value="Genomic_DNA"/>
</dbReference>
<dbReference type="Pfam" id="PF10117">
    <property type="entry name" value="McrBC"/>
    <property type="match status" value="1"/>
</dbReference>
<evidence type="ECO:0000313" key="1">
    <source>
        <dbReference type="EMBL" id="ADL36510.1"/>
    </source>
</evidence>
<keyword evidence="1" id="KW-0255">Endonuclease</keyword>
<dbReference type="KEGG" id="bpb:bpr_IV146"/>
<keyword evidence="1" id="KW-0614">Plasmid</keyword>
<accession>E0S528</accession>
<geneLocation type="plasmid" evidence="1 2">
    <name>pCY186</name>
</geneLocation>
<name>E0S528_BUTPB</name>
<dbReference type="RefSeq" id="WP_013283158.1">
    <property type="nucleotide sequence ID" value="NC_014390.1"/>
</dbReference>
<dbReference type="AlphaFoldDB" id="E0S528"/>
<proteinExistence type="predicted"/>
<dbReference type="Proteomes" id="UP000001299">
    <property type="component" value="Plasmid pCY186"/>
</dbReference>
<keyword evidence="2" id="KW-1185">Reference proteome</keyword>
<dbReference type="NCBIfam" id="NF007277">
    <property type="entry name" value="PRK09736.1"/>
    <property type="match status" value="1"/>
</dbReference>
<dbReference type="eggNOG" id="COG4268">
    <property type="taxonomic scope" value="Bacteria"/>
</dbReference>
<protein>
    <submittedName>
        <fullName evidence="1">McrBC restriction endonuclease system protein McrC</fullName>
    </submittedName>
</protein>
<dbReference type="REBASE" id="27304">
    <property type="entry name" value="Bpr316McrBCP"/>
</dbReference>
<dbReference type="PANTHER" id="PTHR38733:SF1">
    <property type="entry name" value="TYPE IV METHYL-DIRECTED RESTRICTION ENZYME ECOKMCRBC"/>
    <property type="match status" value="1"/>
</dbReference>
<organism evidence="1 2">
    <name type="scientific">Butyrivibrio proteoclasticus (strain ATCC 51982 / DSM 14932 / B316)</name>
    <name type="common">Clostridium proteoclasticum</name>
    <dbReference type="NCBI Taxonomy" id="515622"/>
    <lineage>
        <taxon>Bacteria</taxon>
        <taxon>Bacillati</taxon>
        <taxon>Bacillota</taxon>
        <taxon>Clostridia</taxon>
        <taxon>Lachnospirales</taxon>
        <taxon>Lachnospiraceae</taxon>
        <taxon>Butyrivibrio</taxon>
    </lineage>
</organism>
<gene>
    <name evidence="1" type="primary">mcrC</name>
    <name evidence="1" type="ordered locus">bpr_IV146</name>
</gene>
<keyword evidence="1" id="KW-0378">Hydrolase</keyword>
<reference evidence="1 2" key="1">
    <citation type="journal article" date="2010" name="PLoS ONE">
        <title>The glycobiome of the rumen bacterium Butyrivibrio proteoclasticus B316(T) highlights adaptation to a polysaccharide-rich environment.</title>
        <authorList>
            <person name="Kelly W.J."/>
            <person name="Leahy S.C."/>
            <person name="Altermann E."/>
            <person name="Yeoman C.J."/>
            <person name="Dunne J.C."/>
            <person name="Kong Z."/>
            <person name="Pacheco D.M."/>
            <person name="Li D."/>
            <person name="Noel S.J."/>
            <person name="Moon C.D."/>
            <person name="Cookson A.L."/>
            <person name="Attwood G.T."/>
        </authorList>
    </citation>
    <scope>NUCLEOTIDE SEQUENCE [LARGE SCALE GENOMIC DNA]</scope>
    <source>
        <strain evidence="2">ATCC 51982 / DSM 14932 / B316</strain>
        <plasmid evidence="2">Plasmid pCY186</plasmid>
    </source>
</reference>
<sequence>MISDKGILIKNIYYMLAYAFQALHQDNYADIRTEEFEHIHDLFAVILGRGVARQLKQGLHREYITLNEDLSVMRGRIVISGTIKNKLQQKRRLNCEYDELSENNIFNQIIKTTLLELIRCPKVKTENKNSLRSLRPFFDNVDCIAPQDIRWNSIIYRRNNQEYRMLLSICYYVLTGLIITDDSGKTKMASFLDEQRMCRLYEKFILEYYRAEHKEIFANAIQIDWALDEGEAKYMLPVMQTDITLQTRDLKKTLIIDAKYYSKNTQMQYDKHTIHSHNLYQVFTYVKNLEAQYCADRTISGMLLYAKTEDPFQPDGVFHMTGNEITVRTLDLGRDFSVIRKDLDGICNKLLQEEDVVNETLV</sequence>
<dbReference type="PANTHER" id="PTHR38733">
    <property type="entry name" value="PROTEIN MCRC"/>
    <property type="match status" value="1"/>
</dbReference>